<name>A0A515MLE5_9CAUD</name>
<dbReference type="RefSeq" id="YP_009959352.1">
    <property type="nucleotide sequence ID" value="NC_051679.1"/>
</dbReference>
<accession>A0A515MLE5</accession>
<keyword evidence="3" id="KW-1185">Reference proteome</keyword>
<dbReference type="EMBL" id="MK967397">
    <property type="protein sequence ID" value="QDM57471.1"/>
    <property type="molecule type" value="Genomic_DNA"/>
</dbReference>
<dbReference type="Proteomes" id="UP000318624">
    <property type="component" value="Segment"/>
</dbReference>
<evidence type="ECO:0000313" key="2">
    <source>
        <dbReference type="EMBL" id="QDM57471.1"/>
    </source>
</evidence>
<dbReference type="GeneID" id="60330894"/>
<organism evidence="2 3">
    <name type="scientific">Mycobacterium phage Mahavrat</name>
    <dbReference type="NCBI Taxonomy" id="2591129"/>
    <lineage>
        <taxon>Viruses</taxon>
        <taxon>Duplodnaviria</taxon>
        <taxon>Heunggongvirae</taxon>
        <taxon>Uroviricota</taxon>
        <taxon>Caudoviricetes</taxon>
        <taxon>Gracegardnervirinae</taxon>
        <taxon>Cheoctovirus</taxon>
        <taxon>Cheoctovirus mahavrat</taxon>
    </lineage>
</organism>
<evidence type="ECO:0000313" key="3">
    <source>
        <dbReference type="Proteomes" id="UP000318624"/>
    </source>
</evidence>
<proteinExistence type="predicted"/>
<dbReference type="KEGG" id="vg:60330894"/>
<reference evidence="2 3" key="1">
    <citation type="submission" date="2019-05" db="EMBL/GenBank/DDBJ databases">
        <authorList>
            <person name="Patel D."/>
            <person name="Jones M.J."/>
            <person name="Williams H.E."/>
            <person name="Harmon A.N."/>
            <person name="Tarter E.D."/>
            <person name="Gaekle K.N."/>
            <person name="Maryyam S."/>
            <person name="Gaffney B.L."/>
            <person name="Staples A.K."/>
            <person name="King R.A."/>
            <person name="Rinehart C.A."/>
            <person name="Rowland N.S."/>
            <person name="Garlena R.A."/>
            <person name="Russell D.A."/>
            <person name="Pope W.H."/>
            <person name="Jacobs-Sera D."/>
            <person name="Hendrix R.W."/>
            <person name="Hatfull G.F."/>
        </authorList>
    </citation>
    <scope>NUCLEOTIDE SEQUENCE [LARGE SCALE GENOMIC DNA]</scope>
</reference>
<evidence type="ECO:0000256" key="1">
    <source>
        <dbReference type="SAM" id="MobiDB-lite"/>
    </source>
</evidence>
<sequence>MSGRLCSLNPTRREITDVHDVGERSDRAEQDRWLTERR</sequence>
<feature type="region of interest" description="Disordered" evidence="1">
    <location>
        <begin position="17"/>
        <end position="38"/>
    </location>
</feature>
<protein>
    <submittedName>
        <fullName evidence="2">Uncharacterized protein</fullName>
    </submittedName>
</protein>
<gene>
    <name evidence="2" type="primary">87</name>
    <name evidence="2" type="ORF">SEA_MAHAVRAT_87</name>
</gene>